<comment type="similarity">
    <text evidence="2">Belongs to the oxidase-dependent Fe transporter (OFeT) (TC 9.A.10.1) family.</text>
</comment>
<dbReference type="InterPro" id="IPR004923">
    <property type="entry name" value="FTR1/Fip1/EfeU"/>
</dbReference>
<dbReference type="OrthoDB" id="4364at2759"/>
<name>A0A1E7F4G6_9STRA</name>
<dbReference type="PANTHER" id="PTHR31632">
    <property type="entry name" value="IRON TRANSPORTER FTH1"/>
    <property type="match status" value="1"/>
</dbReference>
<dbReference type="AlphaFoldDB" id="A0A1E7F4G6"/>
<dbReference type="Proteomes" id="UP000095751">
    <property type="component" value="Unassembled WGS sequence"/>
</dbReference>
<evidence type="ECO:0000313" key="7">
    <source>
        <dbReference type="EMBL" id="OEU13037.1"/>
    </source>
</evidence>
<dbReference type="PANTHER" id="PTHR31632:SF2">
    <property type="entry name" value="PLASMA MEMBRANE IRON PERMEASE"/>
    <property type="match status" value="1"/>
</dbReference>
<dbReference type="EMBL" id="KV784363">
    <property type="protein sequence ID" value="OEU13037.1"/>
    <property type="molecule type" value="Genomic_DNA"/>
</dbReference>
<feature type="transmembrane region" description="Helical" evidence="6">
    <location>
        <begin position="173"/>
        <end position="195"/>
    </location>
</feature>
<keyword evidence="8" id="KW-1185">Reference proteome</keyword>
<comment type="subcellular location">
    <subcellularLocation>
        <location evidence="1">Membrane</location>
        <topology evidence="1">Multi-pass membrane protein</topology>
    </subcellularLocation>
</comment>
<sequence length="371" mass="40839">MSAPSLLDFAVITIFTRETLEGGIIIGEYRTVILRTNWDNSPITQNQALRAVTVSSLLAALVAVVICAAVAVPLAIMSRDFDPRTAKIIEGVSKIVAAICLLQLSLKMPKFFGLYYSKAQVKKIKNGETIDESIDSHGMTLKSIRFNIAWNIWREVAECGVFLIPFFLTGEGIVAIPLSAVIGLLVGGFIVVLIYYANRHFKSTKALTIFTVGLFILLSTGLFTGGCNNFEKVLGKTPTIYTIEGDFWSIDRLPMTIFKPFGYSDTRTVLQMCCFWVWIAFCLLLHYIKYKKCVKPSSALSEVTTDEREEITNEELGIEYVPDALKSSCISTLCETQELTTELADSDNGPDAEAGEGIKAKETSISMVAEA</sequence>
<reference evidence="7 8" key="1">
    <citation type="submission" date="2016-09" db="EMBL/GenBank/DDBJ databases">
        <title>Extensive genetic diversity and differential bi-allelic expression allows diatom success in the polar Southern Ocean.</title>
        <authorList>
            <consortium name="DOE Joint Genome Institute"/>
            <person name="Mock T."/>
            <person name="Otillar R.P."/>
            <person name="Strauss J."/>
            <person name="Dupont C."/>
            <person name="Frickenhaus S."/>
            <person name="Maumus F."/>
            <person name="Mcmullan M."/>
            <person name="Sanges R."/>
            <person name="Schmutz J."/>
            <person name="Toseland A."/>
            <person name="Valas R."/>
            <person name="Veluchamy A."/>
            <person name="Ward B.J."/>
            <person name="Allen A."/>
            <person name="Barry K."/>
            <person name="Falciatore A."/>
            <person name="Ferrante M."/>
            <person name="Fortunato A.E."/>
            <person name="Gloeckner G."/>
            <person name="Gruber A."/>
            <person name="Hipkin R."/>
            <person name="Janech M."/>
            <person name="Kroth P."/>
            <person name="Leese F."/>
            <person name="Lindquist E."/>
            <person name="Lyon B.R."/>
            <person name="Martin J."/>
            <person name="Mayer C."/>
            <person name="Parker M."/>
            <person name="Quesneville H."/>
            <person name="Raymond J."/>
            <person name="Uhlig C."/>
            <person name="Valentin K.U."/>
            <person name="Worden A.Z."/>
            <person name="Armbrust E.V."/>
            <person name="Bowler C."/>
            <person name="Green B."/>
            <person name="Moulton V."/>
            <person name="Van Oosterhout C."/>
            <person name="Grigoriev I."/>
        </authorList>
    </citation>
    <scope>NUCLEOTIDE SEQUENCE [LARGE SCALE GENOMIC DNA]</scope>
    <source>
        <strain evidence="7 8">CCMP1102</strain>
    </source>
</reference>
<feature type="transmembrane region" description="Helical" evidence="6">
    <location>
        <begin position="269"/>
        <end position="288"/>
    </location>
</feature>
<evidence type="ECO:0000313" key="8">
    <source>
        <dbReference type="Proteomes" id="UP000095751"/>
    </source>
</evidence>
<evidence type="ECO:0000256" key="1">
    <source>
        <dbReference type="ARBA" id="ARBA00004141"/>
    </source>
</evidence>
<evidence type="ECO:0000256" key="2">
    <source>
        <dbReference type="ARBA" id="ARBA00008333"/>
    </source>
</evidence>
<accession>A0A1E7F4G6</accession>
<keyword evidence="5 6" id="KW-0472">Membrane</keyword>
<dbReference type="InParanoid" id="A0A1E7F4G6"/>
<dbReference type="GO" id="GO:0033573">
    <property type="term" value="C:high-affinity iron permease complex"/>
    <property type="evidence" value="ECO:0007669"/>
    <property type="project" value="InterPro"/>
</dbReference>
<keyword evidence="4 6" id="KW-1133">Transmembrane helix</keyword>
<protein>
    <submittedName>
        <fullName evidence="7">Iron permease</fullName>
    </submittedName>
</protein>
<evidence type="ECO:0000256" key="5">
    <source>
        <dbReference type="ARBA" id="ARBA00023136"/>
    </source>
</evidence>
<gene>
    <name evidence="7" type="primary">FTR1</name>
    <name evidence="7" type="ORF">FRACYDRAFT_243554</name>
</gene>
<feature type="transmembrane region" description="Helical" evidence="6">
    <location>
        <begin position="207"/>
        <end position="226"/>
    </location>
</feature>
<keyword evidence="3 6" id="KW-0812">Transmembrane</keyword>
<feature type="transmembrane region" description="Helical" evidence="6">
    <location>
        <begin position="57"/>
        <end position="76"/>
    </location>
</feature>
<organism evidence="7 8">
    <name type="scientific">Fragilariopsis cylindrus CCMP1102</name>
    <dbReference type="NCBI Taxonomy" id="635003"/>
    <lineage>
        <taxon>Eukaryota</taxon>
        <taxon>Sar</taxon>
        <taxon>Stramenopiles</taxon>
        <taxon>Ochrophyta</taxon>
        <taxon>Bacillariophyta</taxon>
        <taxon>Bacillariophyceae</taxon>
        <taxon>Bacillariophycidae</taxon>
        <taxon>Bacillariales</taxon>
        <taxon>Bacillariaceae</taxon>
        <taxon>Fragilariopsis</taxon>
    </lineage>
</organism>
<evidence type="ECO:0000256" key="3">
    <source>
        <dbReference type="ARBA" id="ARBA00022692"/>
    </source>
</evidence>
<evidence type="ECO:0000256" key="6">
    <source>
        <dbReference type="SAM" id="Phobius"/>
    </source>
</evidence>
<dbReference type="Pfam" id="PF03239">
    <property type="entry name" value="FTR1"/>
    <property type="match status" value="1"/>
</dbReference>
<dbReference type="GO" id="GO:0015093">
    <property type="term" value="F:ferrous iron transmembrane transporter activity"/>
    <property type="evidence" value="ECO:0007669"/>
    <property type="project" value="TreeGrafter"/>
</dbReference>
<evidence type="ECO:0000256" key="4">
    <source>
        <dbReference type="ARBA" id="ARBA00022989"/>
    </source>
</evidence>
<proteinExistence type="inferred from homology"/>
<dbReference type="KEGG" id="fcy:FRACYDRAFT_243554"/>